<gene>
    <name evidence="1" type="ORF">KHA94_08270</name>
</gene>
<proteinExistence type="predicted"/>
<sequence length="127" mass="14582">MYFLHRFFLRIPPSATTLVDKNLPSFEIAQQKIEPLLNINSSDEKNVKEFTYSLNGKDIILSGNYGIPDDASNFDGNIMISINSKDIESYSNDTENRYIRSFGISLDNVKHIQLKQMNCYGMLHLQN</sequence>
<evidence type="ECO:0000313" key="2">
    <source>
        <dbReference type="Proteomes" id="UP000681027"/>
    </source>
</evidence>
<dbReference type="Proteomes" id="UP000681027">
    <property type="component" value="Unassembled WGS sequence"/>
</dbReference>
<organism evidence="1 2">
    <name type="scientific">Cytobacillus citreus</name>
    <dbReference type="NCBI Taxonomy" id="2833586"/>
    <lineage>
        <taxon>Bacteria</taxon>
        <taxon>Bacillati</taxon>
        <taxon>Bacillota</taxon>
        <taxon>Bacilli</taxon>
        <taxon>Bacillales</taxon>
        <taxon>Bacillaceae</taxon>
        <taxon>Cytobacillus</taxon>
    </lineage>
</organism>
<comment type="caution">
    <text evidence="1">The sequence shown here is derived from an EMBL/GenBank/DDBJ whole genome shotgun (WGS) entry which is preliminary data.</text>
</comment>
<name>A0ABS5NQV3_9BACI</name>
<protein>
    <submittedName>
        <fullName evidence="1">Uncharacterized protein</fullName>
    </submittedName>
</protein>
<dbReference type="RefSeq" id="WP_213101664.1">
    <property type="nucleotide sequence ID" value="NZ_JAGYPM010000002.1"/>
</dbReference>
<dbReference type="EMBL" id="JAGYPM010000002">
    <property type="protein sequence ID" value="MBS4190196.1"/>
    <property type="molecule type" value="Genomic_DNA"/>
</dbReference>
<reference evidence="1 2" key="1">
    <citation type="submission" date="2021-05" db="EMBL/GenBank/DDBJ databases">
        <title>Novel Bacillus species.</title>
        <authorList>
            <person name="Liu G."/>
        </authorList>
    </citation>
    <scope>NUCLEOTIDE SEQUENCE [LARGE SCALE GENOMIC DNA]</scope>
    <source>
        <strain evidence="1 2">FJAT-49705</strain>
    </source>
</reference>
<accession>A0ABS5NQV3</accession>
<keyword evidence="2" id="KW-1185">Reference proteome</keyword>
<evidence type="ECO:0000313" key="1">
    <source>
        <dbReference type="EMBL" id="MBS4190196.1"/>
    </source>
</evidence>